<dbReference type="InterPro" id="IPR013022">
    <property type="entry name" value="Xyl_isomerase-like_TIM-brl"/>
</dbReference>
<dbReference type="Proteomes" id="UP000255265">
    <property type="component" value="Unassembled WGS sequence"/>
</dbReference>
<feature type="domain" description="Xylose isomerase-like TIM barrel" evidence="1">
    <location>
        <begin position="21"/>
        <end position="241"/>
    </location>
</feature>
<evidence type="ECO:0000259" key="1">
    <source>
        <dbReference type="Pfam" id="PF01261"/>
    </source>
</evidence>
<dbReference type="InterPro" id="IPR050312">
    <property type="entry name" value="IolE/XylAMocC-like"/>
</dbReference>
<comment type="caution">
    <text evidence="2">The sequence shown here is derived from an EMBL/GenBank/DDBJ whole genome shotgun (WGS) entry which is preliminary data.</text>
</comment>
<dbReference type="RefSeq" id="WP_170159343.1">
    <property type="nucleotide sequence ID" value="NZ_QQAV01000003.1"/>
</dbReference>
<accession>A0A370FH23</accession>
<dbReference type="GO" id="GO:0016853">
    <property type="term" value="F:isomerase activity"/>
    <property type="evidence" value="ECO:0007669"/>
    <property type="project" value="UniProtKB-KW"/>
</dbReference>
<dbReference type="PANTHER" id="PTHR12110:SF48">
    <property type="entry name" value="BLL3656 PROTEIN"/>
    <property type="match status" value="1"/>
</dbReference>
<organism evidence="2 3">
    <name type="scientific">Pseudacidovorax intermedius</name>
    <dbReference type="NCBI Taxonomy" id="433924"/>
    <lineage>
        <taxon>Bacteria</taxon>
        <taxon>Pseudomonadati</taxon>
        <taxon>Pseudomonadota</taxon>
        <taxon>Betaproteobacteria</taxon>
        <taxon>Burkholderiales</taxon>
        <taxon>Comamonadaceae</taxon>
        <taxon>Pseudacidovorax</taxon>
    </lineage>
</organism>
<sequence length="272" mass="29363">MSFTLSLAHLGMLDASPPQLVEAAHAAGFRGVGMRLHPARPGEAPFPMHEGGPMLRETLARLHELGLEVHDVEIVRIRPAFDARAFDGVLASAQALGARRLMVNVDDVDTGRATAHIGMLAERAASHGLNLGLEFMVYTAARSLQVARELVRPFAHDAVRVVVDALHFFRAGCTPEDMVDPSIDHHFMQINDAPAQRHPGLSASEEGRAHRLFAGEGALPVHRLLPYLAGGAVLSVESPSAIRTATLDIHSRAAAAWRSAHHFLQGHGHDHE</sequence>
<dbReference type="PANTHER" id="PTHR12110">
    <property type="entry name" value="HYDROXYPYRUVATE ISOMERASE"/>
    <property type="match status" value="1"/>
</dbReference>
<evidence type="ECO:0000313" key="3">
    <source>
        <dbReference type="Proteomes" id="UP000255265"/>
    </source>
</evidence>
<proteinExistence type="predicted"/>
<dbReference type="InterPro" id="IPR036237">
    <property type="entry name" value="Xyl_isomerase-like_sf"/>
</dbReference>
<name>A0A370FH23_9BURK</name>
<protein>
    <submittedName>
        <fullName evidence="2">Sugar phosphate isomerase/epimerase</fullName>
    </submittedName>
</protein>
<reference evidence="2 3" key="1">
    <citation type="submission" date="2018-07" db="EMBL/GenBank/DDBJ databases">
        <title>Genomic Encyclopedia of Type Strains, Phase IV (KMG-IV): sequencing the most valuable type-strain genomes for metagenomic binning, comparative biology and taxonomic classification.</title>
        <authorList>
            <person name="Goeker M."/>
        </authorList>
    </citation>
    <scope>NUCLEOTIDE SEQUENCE [LARGE SCALE GENOMIC DNA]</scope>
    <source>
        <strain evidence="2 3">DSM 21352</strain>
    </source>
</reference>
<dbReference type="SUPFAM" id="SSF51658">
    <property type="entry name" value="Xylose isomerase-like"/>
    <property type="match status" value="1"/>
</dbReference>
<dbReference type="Pfam" id="PF01261">
    <property type="entry name" value="AP_endonuc_2"/>
    <property type="match status" value="1"/>
</dbReference>
<gene>
    <name evidence="2" type="ORF">DFR41_103196</name>
</gene>
<keyword evidence="2" id="KW-0413">Isomerase</keyword>
<keyword evidence="3" id="KW-1185">Reference proteome</keyword>
<dbReference type="Gene3D" id="3.20.20.150">
    <property type="entry name" value="Divalent-metal-dependent TIM barrel enzymes"/>
    <property type="match status" value="1"/>
</dbReference>
<evidence type="ECO:0000313" key="2">
    <source>
        <dbReference type="EMBL" id="RDI26040.1"/>
    </source>
</evidence>
<dbReference type="AlphaFoldDB" id="A0A370FH23"/>
<dbReference type="EMBL" id="QQAV01000003">
    <property type="protein sequence ID" value="RDI26040.1"/>
    <property type="molecule type" value="Genomic_DNA"/>
</dbReference>